<feature type="transmembrane region" description="Helical" evidence="1">
    <location>
        <begin position="183"/>
        <end position="201"/>
    </location>
</feature>
<protein>
    <recommendedName>
        <fullName evidence="4">DUF4239 domain-containing protein</fullName>
    </recommendedName>
</protein>
<keyword evidence="1" id="KW-0472">Membrane</keyword>
<dbReference type="EMBL" id="CP016172">
    <property type="protein sequence ID" value="ANN79182.1"/>
    <property type="molecule type" value="Genomic_DNA"/>
</dbReference>
<dbReference type="AlphaFoldDB" id="A0A193GGJ7"/>
<keyword evidence="1" id="KW-1133">Transmembrane helix</keyword>
<dbReference type="Proteomes" id="UP000091926">
    <property type="component" value="Chromosome"/>
</dbReference>
<sequence length="255" mass="27933">MADVIGRPLLFFVISLAIMSAAAWIGVLVLRHSGAMASADREDFSVIQSATLTLLALVIGFNLSMAVSRYDQRKNYEEEEANAIGTQLLRIDLLPAANAAAVRSLLEKYLEQRIQYYRVTDKETLDRLNRTSAALQALMWKAVRDGALMQPNAVNALAVSGMNDVINRQGYTRAEWTNRIPPAAWVLMIAIGVLSNVLVGYGSRTAASRTRFLFVMPVVVALSFMLIADIDSPRGGIIRIAPQNLQLVAQSLAEP</sequence>
<feature type="transmembrane region" description="Helical" evidence="1">
    <location>
        <begin position="50"/>
        <end position="67"/>
    </location>
</feature>
<name>A0A193GGJ7_9BORD</name>
<organism evidence="2 3">
    <name type="scientific">Bordetella flabilis</name>
    <dbReference type="NCBI Taxonomy" id="463014"/>
    <lineage>
        <taxon>Bacteria</taxon>
        <taxon>Pseudomonadati</taxon>
        <taxon>Pseudomonadota</taxon>
        <taxon>Betaproteobacteria</taxon>
        <taxon>Burkholderiales</taxon>
        <taxon>Alcaligenaceae</taxon>
        <taxon>Bordetella</taxon>
    </lineage>
</organism>
<evidence type="ECO:0008006" key="4">
    <source>
        <dbReference type="Google" id="ProtNLM"/>
    </source>
</evidence>
<dbReference type="OrthoDB" id="116415at2"/>
<dbReference type="RefSeq" id="WP_066661755.1">
    <property type="nucleotide sequence ID" value="NZ_CBCSCL010000031.1"/>
</dbReference>
<evidence type="ECO:0000313" key="3">
    <source>
        <dbReference type="Proteomes" id="UP000091926"/>
    </source>
</evidence>
<dbReference type="STRING" id="463014.BAU07_20500"/>
<reference evidence="2 3" key="1">
    <citation type="submission" date="2016-06" db="EMBL/GenBank/DDBJ databases">
        <title>Complete genome sequences of Bordetella bronchialis and Bordetella flabilis.</title>
        <authorList>
            <person name="LiPuma J.J."/>
            <person name="Spilker T."/>
        </authorList>
    </citation>
    <scope>NUCLEOTIDE SEQUENCE [LARGE SCALE GENOMIC DNA]</scope>
    <source>
        <strain evidence="2 3">AU10664</strain>
    </source>
</reference>
<keyword evidence="3" id="KW-1185">Reference proteome</keyword>
<proteinExistence type="predicted"/>
<gene>
    <name evidence="2" type="ORF">BAU07_20500</name>
</gene>
<accession>A0A193GGJ7</accession>
<dbReference type="InterPro" id="IPR025333">
    <property type="entry name" value="DUF4239"/>
</dbReference>
<dbReference type="KEGG" id="bfz:BAU07_20500"/>
<keyword evidence="1" id="KW-0812">Transmembrane</keyword>
<evidence type="ECO:0000256" key="1">
    <source>
        <dbReference type="SAM" id="Phobius"/>
    </source>
</evidence>
<evidence type="ECO:0000313" key="2">
    <source>
        <dbReference type="EMBL" id="ANN79182.1"/>
    </source>
</evidence>
<feature type="transmembrane region" description="Helical" evidence="1">
    <location>
        <begin position="9"/>
        <end position="30"/>
    </location>
</feature>
<feature type="transmembrane region" description="Helical" evidence="1">
    <location>
        <begin position="213"/>
        <end position="230"/>
    </location>
</feature>
<dbReference type="Pfam" id="PF14023">
    <property type="entry name" value="Bestrophin-like"/>
    <property type="match status" value="1"/>
</dbReference>